<dbReference type="AlphaFoldDB" id="A0A3D9ZGJ1"/>
<sequence>MKRIDYDERQYAVYPAGRALSDDAAQLWASVFAQWAGALRPQAVLDLGSGTGRFTPMLAEIFGGPVCGVEPSQRMRQVAVETAAHPNVRYLEGGAEAIPLPDRSCDLVLMFLVLHHVVDRQAAAAELRRVLRPGGRILLCGMFSDQLPDLLWHRYFPAAKRVEQQVFPTLAEVTELFGMRVLGVERVTVPVAPSLAAYADRLRLRAISIFEHLTEEEIEQGFAALDRAVEAEVTARPATMDTDLLVLGVGD</sequence>
<keyword evidence="5" id="KW-0830">Ubiquinone</keyword>
<gene>
    <name evidence="5" type="ORF">DFJ67_0940</name>
</gene>
<dbReference type="Proteomes" id="UP000256913">
    <property type="component" value="Unassembled WGS sequence"/>
</dbReference>
<dbReference type="PANTHER" id="PTHR44942">
    <property type="entry name" value="METHYLTRANSF_11 DOMAIN-CONTAINING PROTEIN"/>
    <property type="match status" value="1"/>
</dbReference>
<accession>A0A3D9ZGJ1</accession>
<dbReference type="EMBL" id="QUMQ01000001">
    <property type="protein sequence ID" value="REF94993.1"/>
    <property type="molecule type" value="Genomic_DNA"/>
</dbReference>
<keyword evidence="2 5" id="KW-0489">Methyltransferase</keyword>
<keyword evidence="6" id="KW-1185">Reference proteome</keyword>
<keyword evidence="3" id="KW-0808">Transferase</keyword>
<comment type="caution">
    <text evidence="5">The sequence shown here is derived from an EMBL/GenBank/DDBJ whole genome shotgun (WGS) entry which is preliminary data.</text>
</comment>
<dbReference type="RefSeq" id="WP_116066745.1">
    <property type="nucleotide sequence ID" value="NZ_BONB01000018.1"/>
</dbReference>
<evidence type="ECO:0000256" key="1">
    <source>
        <dbReference type="ARBA" id="ARBA00008361"/>
    </source>
</evidence>
<protein>
    <submittedName>
        <fullName evidence="5">Ubiquinone/menaquinone biosynthesis C-methylase UbiE</fullName>
    </submittedName>
</protein>
<reference evidence="5 6" key="1">
    <citation type="submission" date="2018-08" db="EMBL/GenBank/DDBJ databases">
        <title>Sequencing the genomes of 1000 actinobacteria strains.</title>
        <authorList>
            <person name="Klenk H.-P."/>
        </authorList>
    </citation>
    <scope>NUCLEOTIDE SEQUENCE [LARGE SCALE GENOMIC DNA]</scope>
    <source>
        <strain evidence="5 6">DSM 44099</strain>
    </source>
</reference>
<proteinExistence type="inferred from homology"/>
<dbReference type="Pfam" id="PF08241">
    <property type="entry name" value="Methyltransf_11"/>
    <property type="match status" value="1"/>
</dbReference>
<dbReference type="InterPro" id="IPR029063">
    <property type="entry name" value="SAM-dependent_MTases_sf"/>
</dbReference>
<dbReference type="GO" id="GO:0008757">
    <property type="term" value="F:S-adenosylmethionine-dependent methyltransferase activity"/>
    <property type="evidence" value="ECO:0007669"/>
    <property type="project" value="InterPro"/>
</dbReference>
<dbReference type="OrthoDB" id="9805171at2"/>
<evidence type="ECO:0000313" key="5">
    <source>
        <dbReference type="EMBL" id="REF94993.1"/>
    </source>
</evidence>
<evidence type="ECO:0000259" key="4">
    <source>
        <dbReference type="Pfam" id="PF08241"/>
    </source>
</evidence>
<dbReference type="SUPFAM" id="SSF53335">
    <property type="entry name" value="S-adenosyl-L-methionine-dependent methyltransferases"/>
    <property type="match status" value="1"/>
</dbReference>
<evidence type="ECO:0000256" key="3">
    <source>
        <dbReference type="ARBA" id="ARBA00022679"/>
    </source>
</evidence>
<dbReference type="Gene3D" id="3.40.50.150">
    <property type="entry name" value="Vaccinia Virus protein VP39"/>
    <property type="match status" value="1"/>
</dbReference>
<evidence type="ECO:0000313" key="6">
    <source>
        <dbReference type="Proteomes" id="UP000256913"/>
    </source>
</evidence>
<dbReference type="InterPro" id="IPR051052">
    <property type="entry name" value="Diverse_substrate_MTase"/>
</dbReference>
<dbReference type="CDD" id="cd02440">
    <property type="entry name" value="AdoMet_MTases"/>
    <property type="match status" value="1"/>
</dbReference>
<feature type="domain" description="Methyltransferase type 11" evidence="4">
    <location>
        <begin position="45"/>
        <end position="138"/>
    </location>
</feature>
<dbReference type="PANTHER" id="PTHR44942:SF4">
    <property type="entry name" value="METHYLTRANSFERASE TYPE 11 DOMAIN-CONTAINING PROTEIN"/>
    <property type="match status" value="1"/>
</dbReference>
<dbReference type="InterPro" id="IPR013216">
    <property type="entry name" value="Methyltransf_11"/>
</dbReference>
<organism evidence="5 6">
    <name type="scientific">Asanoa ferruginea</name>
    <dbReference type="NCBI Taxonomy" id="53367"/>
    <lineage>
        <taxon>Bacteria</taxon>
        <taxon>Bacillati</taxon>
        <taxon>Actinomycetota</taxon>
        <taxon>Actinomycetes</taxon>
        <taxon>Micromonosporales</taxon>
        <taxon>Micromonosporaceae</taxon>
        <taxon>Asanoa</taxon>
    </lineage>
</organism>
<name>A0A3D9ZGJ1_9ACTN</name>
<comment type="similarity">
    <text evidence="1">Belongs to the methyltransferase superfamily.</text>
</comment>
<dbReference type="GO" id="GO:0032259">
    <property type="term" value="P:methylation"/>
    <property type="evidence" value="ECO:0007669"/>
    <property type="project" value="UniProtKB-KW"/>
</dbReference>
<evidence type="ECO:0000256" key="2">
    <source>
        <dbReference type="ARBA" id="ARBA00022603"/>
    </source>
</evidence>